<gene>
    <name evidence="2" type="ORF">NCTC9183_04968</name>
</gene>
<dbReference type="EMBL" id="CABDVL010000003">
    <property type="protein sequence ID" value="VTM57489.1"/>
    <property type="molecule type" value="Genomic_DNA"/>
</dbReference>
<protein>
    <recommendedName>
        <fullName evidence="1">HEPN AbiJ-N-terminal domain-containing protein</fullName>
    </recommendedName>
</protein>
<dbReference type="InterPro" id="IPR049503">
    <property type="entry name" value="AbiJ_NTD4"/>
</dbReference>
<evidence type="ECO:0000259" key="1">
    <source>
        <dbReference type="Pfam" id="PF18863"/>
    </source>
</evidence>
<name>A0A4P0YAW0_KLEPN</name>
<sequence length="276" mass="31579">MVKPFSQRYGHVEVEDVFQLYGLNDQTRKAIWNCLYLEVFGNSLLSLIAPICSKKIWIHYFNNPADHVPNYSTDTMRQDSQLTIIKRYIYGEQWYKVFDLIESIFLYVSEYRNCDLADPLNDTFGKYGVAYRVIDGLITPISDEVEIESIEGALANNTESAKNHFTRALELMADREQPDYRNSIKESISAIESLCKKISGNEKGTLGDCLKTIEDKGHIHPAMKRAFQQLYGYTSDQGGIRHALTDDSEEPTLEEARYMLVICSAFSNYLVSKMAD</sequence>
<dbReference type="RefSeq" id="WP_100781292.1">
    <property type="nucleotide sequence ID" value="NZ_CABGYX010000003.1"/>
</dbReference>
<feature type="domain" description="HEPN AbiJ-N-terminal" evidence="1">
    <location>
        <begin position="4"/>
        <end position="156"/>
    </location>
</feature>
<dbReference type="AlphaFoldDB" id="A0A4P0YAW0"/>
<accession>A0A4P0YAW0</accession>
<evidence type="ECO:0000313" key="2">
    <source>
        <dbReference type="EMBL" id="VTM57489.1"/>
    </source>
</evidence>
<organism evidence="2">
    <name type="scientific">Klebsiella pneumoniae</name>
    <dbReference type="NCBI Taxonomy" id="573"/>
    <lineage>
        <taxon>Bacteria</taxon>
        <taxon>Pseudomonadati</taxon>
        <taxon>Pseudomonadota</taxon>
        <taxon>Gammaproteobacteria</taxon>
        <taxon>Enterobacterales</taxon>
        <taxon>Enterobacteriaceae</taxon>
        <taxon>Klebsiella/Raoultella group</taxon>
        <taxon>Klebsiella</taxon>
        <taxon>Klebsiella pneumoniae complex</taxon>
    </lineage>
</organism>
<dbReference type="Pfam" id="PF18863">
    <property type="entry name" value="AbiJ_NTD4"/>
    <property type="match status" value="1"/>
</dbReference>
<dbReference type="Proteomes" id="UP000507695">
    <property type="component" value="Unassembled WGS sequence"/>
</dbReference>
<reference evidence="2" key="1">
    <citation type="submission" date="2019-04" db="EMBL/GenBank/DDBJ databases">
        <authorList>
            <consortium name="Pathogen Informatics"/>
        </authorList>
    </citation>
    <scope>NUCLEOTIDE SEQUENCE</scope>
    <source>
        <strain evidence="2">NCTC9183</strain>
    </source>
</reference>
<proteinExistence type="predicted"/>